<dbReference type="AlphaFoldDB" id="A0AAU9K7C9"/>
<dbReference type="SUPFAM" id="SSF50965">
    <property type="entry name" value="Galactose oxidase, central domain"/>
    <property type="match status" value="1"/>
</dbReference>
<accession>A0AAU9K7C9</accession>
<organism evidence="1 2">
    <name type="scientific">Blepharisma stoltei</name>
    <dbReference type="NCBI Taxonomy" id="1481888"/>
    <lineage>
        <taxon>Eukaryota</taxon>
        <taxon>Sar</taxon>
        <taxon>Alveolata</taxon>
        <taxon>Ciliophora</taxon>
        <taxon>Postciliodesmatophora</taxon>
        <taxon>Heterotrichea</taxon>
        <taxon>Heterotrichida</taxon>
        <taxon>Blepharismidae</taxon>
        <taxon>Blepharisma</taxon>
    </lineage>
</organism>
<evidence type="ECO:0008006" key="3">
    <source>
        <dbReference type="Google" id="ProtNLM"/>
    </source>
</evidence>
<protein>
    <recommendedName>
        <fullName evidence="3">F-box/kelch-repeat protein</fullName>
    </recommendedName>
</protein>
<evidence type="ECO:0000313" key="1">
    <source>
        <dbReference type="EMBL" id="CAG9333599.1"/>
    </source>
</evidence>
<dbReference type="EMBL" id="CAJZBQ010000057">
    <property type="protein sequence ID" value="CAG9333599.1"/>
    <property type="molecule type" value="Genomic_DNA"/>
</dbReference>
<reference evidence="1" key="1">
    <citation type="submission" date="2021-09" db="EMBL/GenBank/DDBJ databases">
        <authorList>
            <consortium name="AG Swart"/>
            <person name="Singh M."/>
            <person name="Singh A."/>
            <person name="Seah K."/>
            <person name="Emmerich C."/>
        </authorList>
    </citation>
    <scope>NUCLEOTIDE SEQUENCE</scope>
    <source>
        <strain evidence="1">ATCC30299</strain>
    </source>
</reference>
<comment type="caution">
    <text evidence="1">The sequence shown here is derived from an EMBL/GenBank/DDBJ whole genome shotgun (WGS) entry which is preliminary data.</text>
</comment>
<evidence type="ECO:0000313" key="2">
    <source>
        <dbReference type="Proteomes" id="UP001162131"/>
    </source>
</evidence>
<gene>
    <name evidence="1" type="ORF">BSTOLATCC_MIC59416</name>
</gene>
<sequence>MEIKISKFCEHIYRRNDEFLYVPFPSNQKASTLLTLSIKSYELAENFIPNISFPYSTLVLNLPNSEFLCIWQENGNWNIYLIDTKAFTIKKKLRSLQEFRCLLPVYSQKFAYFLTSSSKNYKNMIIWQLDLAENRWRKLNEFIGDWMVDSFVFFKQSLLIFGLKRGAIEKYDIITDSWSEIPFNILNKGKFFAFNARSTVIAFDKSGTILESADNNEYNWKKIGSISIKSFILKPISQSSRKNSIFFAYIKPENEDWERKPFYYRYNFANKTLENVKIKEECGCDLF</sequence>
<proteinExistence type="predicted"/>
<keyword evidence="2" id="KW-1185">Reference proteome</keyword>
<dbReference type="InterPro" id="IPR011043">
    <property type="entry name" value="Gal_Oxase/kelch_b-propeller"/>
</dbReference>
<dbReference type="Proteomes" id="UP001162131">
    <property type="component" value="Unassembled WGS sequence"/>
</dbReference>
<name>A0AAU9K7C9_9CILI</name>